<feature type="transmembrane region" description="Helical" evidence="1">
    <location>
        <begin position="154"/>
        <end position="172"/>
    </location>
</feature>
<feature type="transmembrane region" description="Helical" evidence="1">
    <location>
        <begin position="192"/>
        <end position="211"/>
    </location>
</feature>
<accession>A0A1H6UJ36</accession>
<feature type="transmembrane region" description="Helical" evidence="1">
    <location>
        <begin position="75"/>
        <end position="94"/>
    </location>
</feature>
<dbReference type="STRING" id="1073996.SAMN05444271_11215"/>
<keyword evidence="1" id="KW-0472">Membrane</keyword>
<keyword evidence="1" id="KW-0812">Transmembrane</keyword>
<dbReference type="AlphaFoldDB" id="A0A1H6UJ36"/>
<gene>
    <name evidence="2" type="ORF">SAMN05444271_11215</name>
</gene>
<evidence type="ECO:0000313" key="2">
    <source>
        <dbReference type="EMBL" id="SEI92308.1"/>
    </source>
</evidence>
<reference evidence="2 3" key="1">
    <citation type="submission" date="2016-10" db="EMBL/GenBank/DDBJ databases">
        <authorList>
            <person name="de Groot N.N."/>
        </authorList>
    </citation>
    <scope>NUCLEOTIDE SEQUENCE [LARGE SCALE GENOMIC DNA]</scope>
    <source>
        <strain evidence="2 3">DSM 22187</strain>
    </source>
</reference>
<dbReference type="Pfam" id="PF11139">
    <property type="entry name" value="SfLAP"/>
    <property type="match status" value="1"/>
</dbReference>
<dbReference type="InterPro" id="IPR021315">
    <property type="entry name" value="Gap/Sap"/>
</dbReference>
<feature type="transmembrane region" description="Helical" evidence="1">
    <location>
        <begin position="115"/>
        <end position="142"/>
    </location>
</feature>
<name>A0A1H6UJ36_9EURY</name>
<evidence type="ECO:0000313" key="3">
    <source>
        <dbReference type="Proteomes" id="UP000198888"/>
    </source>
</evidence>
<dbReference type="Proteomes" id="UP000198888">
    <property type="component" value="Unassembled WGS sequence"/>
</dbReference>
<proteinExistence type="predicted"/>
<sequence length="212" mass="22543">MQCLSIAPSLLEVLPLVVVMVAGPQILSAIFLSTSDEWRRNSAAFVAGAALSITLIISVTYVLGIGAVGQGTSNTTFSAIILVVLLVAMIYTYRTRATAEPPTWMGKLGTATPQFSFRLGFLLLGFFPTNLLTSVAVGSYLAATGARWVDALPFVFATLLVLGTPALVLLAFGERAEAALPKARNWMETNSWVVNEVVIVFFIGLSLSNLLG</sequence>
<dbReference type="RefSeq" id="WP_218143667.1">
    <property type="nucleotide sequence ID" value="NZ_CP024845.1"/>
</dbReference>
<organism evidence="2 3">
    <name type="scientific">Halohasta litchfieldiae</name>
    <dbReference type="NCBI Taxonomy" id="1073996"/>
    <lineage>
        <taxon>Archaea</taxon>
        <taxon>Methanobacteriati</taxon>
        <taxon>Methanobacteriota</taxon>
        <taxon>Stenosarchaea group</taxon>
        <taxon>Halobacteria</taxon>
        <taxon>Halobacteriales</taxon>
        <taxon>Haloferacaceae</taxon>
        <taxon>Halohasta</taxon>
    </lineage>
</organism>
<keyword evidence="1" id="KW-1133">Transmembrane helix</keyword>
<dbReference type="OrthoDB" id="346418at2157"/>
<dbReference type="EMBL" id="FNYR01000012">
    <property type="protein sequence ID" value="SEI92308.1"/>
    <property type="molecule type" value="Genomic_DNA"/>
</dbReference>
<keyword evidence="3" id="KW-1185">Reference proteome</keyword>
<accession>A0A2H4Q526</accession>
<dbReference type="GeneID" id="35003490"/>
<dbReference type="KEGG" id="hae:halTADL_2719"/>
<evidence type="ECO:0000256" key="1">
    <source>
        <dbReference type="SAM" id="Phobius"/>
    </source>
</evidence>
<feature type="transmembrane region" description="Helical" evidence="1">
    <location>
        <begin position="13"/>
        <end position="32"/>
    </location>
</feature>
<protein>
    <submittedName>
        <fullName evidence="2">Sap, sulfolipid-1-addressing protein</fullName>
    </submittedName>
</protein>
<feature type="transmembrane region" description="Helical" evidence="1">
    <location>
        <begin position="44"/>
        <end position="69"/>
    </location>
</feature>